<dbReference type="SUPFAM" id="SSF56235">
    <property type="entry name" value="N-terminal nucleophile aminohydrolases (Ntn hydrolases)"/>
    <property type="match status" value="1"/>
</dbReference>
<gene>
    <name evidence="1" type="ORF">Aca07nite_88080</name>
</gene>
<dbReference type="Gene3D" id="3.60.20.10">
    <property type="entry name" value="Glutamine Phosphoribosylpyrophosphate, subunit 1, domain 1"/>
    <property type="match status" value="1"/>
</dbReference>
<dbReference type="EMBL" id="BOMF01000188">
    <property type="protein sequence ID" value="GID51533.1"/>
    <property type="molecule type" value="Genomic_DNA"/>
</dbReference>
<sequence length="192" mass="20765">MRMSWQAMESGFMTCIVGITDGRMVTIGGDSAGSDGWHVAVRSDSKVFQVGPYLMGFTTSYRMGQLLRYCLDVGEPDTWDVDRFMVTTFIEAVRQCLSTGGYARTENGQEQGGQFLVGIHGRLYVVGDDYQIGHTISGYAAVGSGYLVALGSLHSTARTPDVGSRQRAVMALEAAAELTEGVRPPFTVVQSE</sequence>
<protein>
    <recommendedName>
        <fullName evidence="2">ATP-dependent protease HslVU (ClpYQ), peptidase subunit</fullName>
    </recommendedName>
</protein>
<organism evidence="1">
    <name type="scientific">Actinoplanes campanulatus</name>
    <dbReference type="NCBI Taxonomy" id="113559"/>
    <lineage>
        <taxon>Bacteria</taxon>
        <taxon>Bacillati</taxon>
        <taxon>Actinomycetota</taxon>
        <taxon>Actinomycetes</taxon>
        <taxon>Micromonosporales</taxon>
        <taxon>Micromonosporaceae</taxon>
        <taxon>Actinoplanes</taxon>
    </lineage>
</organism>
<dbReference type="InterPro" id="IPR029055">
    <property type="entry name" value="Ntn_hydrolases_N"/>
</dbReference>
<name>A0ABQ3WZC2_9ACTN</name>
<reference evidence="1" key="1">
    <citation type="submission" date="2021-01" db="EMBL/GenBank/DDBJ databases">
        <title>Whole genome shotgun sequence of Actinoplanes capillaceus NBRC 16408.</title>
        <authorList>
            <person name="Komaki H."/>
            <person name="Tamura T."/>
        </authorList>
    </citation>
    <scope>NUCLEOTIDE SEQUENCE [LARGE SCALE GENOMIC DNA]</scope>
    <source>
        <strain evidence="1">NBRC 16408</strain>
    </source>
</reference>
<evidence type="ECO:0008006" key="2">
    <source>
        <dbReference type="Google" id="ProtNLM"/>
    </source>
</evidence>
<accession>A0ABQ3WZC2</accession>
<proteinExistence type="predicted"/>
<comment type="caution">
    <text evidence="1">The sequence shown here is derived from an EMBL/GenBank/DDBJ whole genome shotgun (WGS) entry which is preliminary data.</text>
</comment>
<evidence type="ECO:0000313" key="1">
    <source>
        <dbReference type="EMBL" id="GID51533.1"/>
    </source>
</evidence>